<organism evidence="1 2">
    <name type="scientific">Salix koriyanagi</name>
    <dbReference type="NCBI Taxonomy" id="2511006"/>
    <lineage>
        <taxon>Eukaryota</taxon>
        <taxon>Viridiplantae</taxon>
        <taxon>Streptophyta</taxon>
        <taxon>Embryophyta</taxon>
        <taxon>Tracheophyta</taxon>
        <taxon>Spermatophyta</taxon>
        <taxon>Magnoliopsida</taxon>
        <taxon>eudicotyledons</taxon>
        <taxon>Gunneridae</taxon>
        <taxon>Pentapetalae</taxon>
        <taxon>rosids</taxon>
        <taxon>fabids</taxon>
        <taxon>Malpighiales</taxon>
        <taxon>Salicaceae</taxon>
        <taxon>Saliceae</taxon>
        <taxon>Salix</taxon>
    </lineage>
</organism>
<evidence type="ECO:0000313" key="2">
    <source>
        <dbReference type="Proteomes" id="UP001151752"/>
    </source>
</evidence>
<sequence length="72" mass="8060">MTISFHLEYKLAYSAETKAAVPPCIDQNVICLAIMCVPCLACLISVDRSSPTFVVLVKLKRVKIIFQLEMKN</sequence>
<reference evidence="1" key="2">
    <citation type="journal article" date="2023" name="Int. J. Mol. Sci.">
        <title>De Novo Assembly and Annotation of 11 Diverse Shrub Willow (Salix) Genomes Reveals Novel Gene Organization in Sex-Linked Regions.</title>
        <authorList>
            <person name="Hyden B."/>
            <person name="Feng K."/>
            <person name="Yates T.B."/>
            <person name="Jawdy S."/>
            <person name="Cereghino C."/>
            <person name="Smart L.B."/>
            <person name="Muchero W."/>
        </authorList>
    </citation>
    <scope>NUCLEOTIDE SEQUENCE</scope>
    <source>
        <tissue evidence="1">Shoot tip</tissue>
    </source>
</reference>
<evidence type="ECO:0000313" key="1">
    <source>
        <dbReference type="EMBL" id="KAJ6769277.1"/>
    </source>
</evidence>
<reference evidence="1" key="1">
    <citation type="submission" date="2022-11" db="EMBL/GenBank/DDBJ databases">
        <authorList>
            <person name="Hyden B.L."/>
            <person name="Feng K."/>
            <person name="Yates T."/>
            <person name="Jawdy S."/>
            <person name="Smart L.B."/>
            <person name="Muchero W."/>
        </authorList>
    </citation>
    <scope>NUCLEOTIDE SEQUENCE</scope>
    <source>
        <tissue evidence="1">Shoot tip</tissue>
    </source>
</reference>
<name>A0A9Q0WL47_9ROSI</name>
<accession>A0A9Q0WL47</accession>
<gene>
    <name evidence="1" type="ORF">OIU74_022863</name>
</gene>
<dbReference type="Proteomes" id="UP001151752">
    <property type="component" value="Chromosome 8"/>
</dbReference>
<keyword evidence="2" id="KW-1185">Reference proteome</keyword>
<dbReference type="AlphaFoldDB" id="A0A9Q0WL47"/>
<comment type="caution">
    <text evidence="1">The sequence shown here is derived from an EMBL/GenBank/DDBJ whole genome shotgun (WGS) entry which is preliminary data.</text>
</comment>
<dbReference type="EMBL" id="JAPFFM010000003">
    <property type="protein sequence ID" value="KAJ6769277.1"/>
    <property type="molecule type" value="Genomic_DNA"/>
</dbReference>
<proteinExistence type="predicted"/>
<protein>
    <submittedName>
        <fullName evidence="1">Uncharacterized protein</fullName>
    </submittedName>
</protein>